<dbReference type="Pfam" id="PF07963">
    <property type="entry name" value="N_methyl"/>
    <property type="match status" value="1"/>
</dbReference>
<keyword evidence="1" id="KW-0472">Membrane</keyword>
<protein>
    <submittedName>
        <fullName evidence="2">Type IV pilus assembly protein PilW</fullName>
    </submittedName>
</protein>
<dbReference type="Proteomes" id="UP000243950">
    <property type="component" value="Unassembled WGS sequence"/>
</dbReference>
<dbReference type="AlphaFoldDB" id="A0A1I1RCQ6"/>
<keyword evidence="1" id="KW-1133">Transmembrane helix</keyword>
<keyword evidence="1" id="KW-0812">Transmembrane</keyword>
<feature type="transmembrane region" description="Helical" evidence="1">
    <location>
        <begin position="12"/>
        <end position="34"/>
    </location>
</feature>
<organism evidence="2 3">
    <name type="scientific">Pseudomonas straminea</name>
    <dbReference type="NCBI Taxonomy" id="47882"/>
    <lineage>
        <taxon>Bacteria</taxon>
        <taxon>Pseudomonadati</taxon>
        <taxon>Pseudomonadota</taxon>
        <taxon>Gammaproteobacteria</taxon>
        <taxon>Pseudomonadales</taxon>
        <taxon>Pseudomonadaceae</taxon>
        <taxon>Phytopseudomonas</taxon>
    </lineage>
</organism>
<gene>
    <name evidence="2" type="ORF">SAMN05216372_10194</name>
</gene>
<name>A0A1I1RCQ6_PSEOC</name>
<keyword evidence="3" id="KW-1185">Reference proteome</keyword>
<proteinExistence type="predicted"/>
<dbReference type="InterPro" id="IPR012902">
    <property type="entry name" value="N_methyl_site"/>
</dbReference>
<reference evidence="3" key="1">
    <citation type="submission" date="2016-10" db="EMBL/GenBank/DDBJ databases">
        <authorList>
            <person name="Varghese N."/>
            <person name="Submissions S."/>
        </authorList>
    </citation>
    <scope>NUCLEOTIDE SEQUENCE [LARGE SCALE GENOMIC DNA]</scope>
    <source>
        <strain evidence="3">JCM 2783</strain>
    </source>
</reference>
<evidence type="ECO:0000313" key="3">
    <source>
        <dbReference type="Proteomes" id="UP000243950"/>
    </source>
</evidence>
<sequence>MTAIRRQAGLSLVELMIALAISGFLILGITQVYIDNQRHYLFQQSQSGNLDSGRFASLLFEQYLSKAGYRRDPSIFLETAFPRRPADTDCLEFKEGATITGIATANTTGFCVRYQPQASKELDCQGEASELIYDKATPGVVPANELMVAAFKFEPGTGTNLERGRLLCKSLNAKTPQFTEQVTGIADMRLDFGVTADTATAQATQYMAQSAWTVSDKPIRSVRYSLLLASRPGQRDSDDVPVLLNNWLNLSPAAVKKRVQDGDSRRVYQVVSTTRTIRNLMP</sequence>
<dbReference type="NCBIfam" id="TIGR02532">
    <property type="entry name" value="IV_pilin_GFxxxE"/>
    <property type="match status" value="1"/>
</dbReference>
<evidence type="ECO:0000313" key="2">
    <source>
        <dbReference type="EMBL" id="SFD32134.1"/>
    </source>
</evidence>
<dbReference type="PROSITE" id="PS00409">
    <property type="entry name" value="PROKAR_NTER_METHYL"/>
    <property type="match status" value="1"/>
</dbReference>
<dbReference type="InterPro" id="IPR032092">
    <property type="entry name" value="PilW"/>
</dbReference>
<accession>A0A1I1RCQ6</accession>
<dbReference type="RefSeq" id="WP_093499948.1">
    <property type="nucleotide sequence ID" value="NZ_BSSG01000001.1"/>
</dbReference>
<dbReference type="EMBL" id="FOMO01000001">
    <property type="protein sequence ID" value="SFD32134.1"/>
    <property type="molecule type" value="Genomic_DNA"/>
</dbReference>
<evidence type="ECO:0000256" key="1">
    <source>
        <dbReference type="SAM" id="Phobius"/>
    </source>
</evidence>
<dbReference type="Pfam" id="PF16074">
    <property type="entry name" value="PilW"/>
    <property type="match status" value="1"/>
</dbReference>
<dbReference type="GO" id="GO:0043683">
    <property type="term" value="P:type IV pilus assembly"/>
    <property type="evidence" value="ECO:0007669"/>
    <property type="project" value="InterPro"/>
</dbReference>